<comment type="caution">
    <text evidence="1">The sequence shown here is derived from an EMBL/GenBank/DDBJ whole genome shotgun (WGS) entry which is preliminary data.</text>
</comment>
<reference evidence="1 2" key="1">
    <citation type="submission" date="2016-03" db="EMBL/GenBank/DDBJ databases">
        <title>EvidentialGene: Evidence-directed Construction of Genes on Genomes.</title>
        <authorList>
            <person name="Gilbert D.G."/>
            <person name="Choi J.-H."/>
            <person name="Mockaitis K."/>
            <person name="Colbourne J."/>
            <person name="Pfrender M."/>
        </authorList>
    </citation>
    <scope>NUCLEOTIDE SEQUENCE [LARGE SCALE GENOMIC DNA]</scope>
    <source>
        <strain evidence="1 2">Xinb3</strain>
        <tissue evidence="1">Complete organism</tissue>
    </source>
</reference>
<organism evidence="1 2">
    <name type="scientific">Daphnia magna</name>
    <dbReference type="NCBI Taxonomy" id="35525"/>
    <lineage>
        <taxon>Eukaryota</taxon>
        <taxon>Metazoa</taxon>
        <taxon>Ecdysozoa</taxon>
        <taxon>Arthropoda</taxon>
        <taxon>Crustacea</taxon>
        <taxon>Branchiopoda</taxon>
        <taxon>Diplostraca</taxon>
        <taxon>Cladocera</taxon>
        <taxon>Anomopoda</taxon>
        <taxon>Daphniidae</taxon>
        <taxon>Daphnia</taxon>
    </lineage>
</organism>
<gene>
    <name evidence="1" type="ORF">APZ42_004664</name>
</gene>
<feature type="non-terminal residue" evidence="1">
    <location>
        <position position="1"/>
    </location>
</feature>
<evidence type="ECO:0000313" key="1">
    <source>
        <dbReference type="EMBL" id="KZR99453.1"/>
    </source>
</evidence>
<accession>A0A162CUQ7</accession>
<sequence length="94" mass="10902">GTTELICYFLGYGIAVNVDHLIGPLHALPGCRQFFVTYDTELTDGSPARKIHAFRLRCLRPPVTCKRTIQARLNSRHLEGCRYRHYHCLDYCYQ</sequence>
<dbReference type="Proteomes" id="UP000076858">
    <property type="component" value="Unassembled WGS sequence"/>
</dbReference>
<dbReference type="AlphaFoldDB" id="A0A162CUQ7"/>
<proteinExistence type="predicted"/>
<protein>
    <submittedName>
        <fullName evidence="1">Uncharacterized protein</fullName>
    </submittedName>
</protein>
<keyword evidence="2" id="KW-1185">Reference proteome</keyword>
<dbReference type="EMBL" id="LRGB01013584">
    <property type="protein sequence ID" value="KZR99453.1"/>
    <property type="molecule type" value="Genomic_DNA"/>
</dbReference>
<name>A0A162CUQ7_9CRUS</name>
<evidence type="ECO:0000313" key="2">
    <source>
        <dbReference type="Proteomes" id="UP000076858"/>
    </source>
</evidence>